<keyword evidence="2" id="KW-1185">Reference proteome</keyword>
<organism evidence="2 3">
    <name type="scientific">Mesorhabditis belari</name>
    <dbReference type="NCBI Taxonomy" id="2138241"/>
    <lineage>
        <taxon>Eukaryota</taxon>
        <taxon>Metazoa</taxon>
        <taxon>Ecdysozoa</taxon>
        <taxon>Nematoda</taxon>
        <taxon>Chromadorea</taxon>
        <taxon>Rhabditida</taxon>
        <taxon>Rhabditina</taxon>
        <taxon>Rhabditomorpha</taxon>
        <taxon>Rhabditoidea</taxon>
        <taxon>Rhabditidae</taxon>
        <taxon>Mesorhabditinae</taxon>
        <taxon>Mesorhabditis</taxon>
    </lineage>
</organism>
<evidence type="ECO:0000256" key="1">
    <source>
        <dbReference type="SAM" id="MobiDB-lite"/>
    </source>
</evidence>
<proteinExistence type="predicted"/>
<feature type="compositionally biased region" description="Basic residues" evidence="1">
    <location>
        <begin position="104"/>
        <end position="113"/>
    </location>
</feature>
<evidence type="ECO:0000313" key="2">
    <source>
        <dbReference type="Proteomes" id="UP000887575"/>
    </source>
</evidence>
<feature type="region of interest" description="Disordered" evidence="1">
    <location>
        <begin position="365"/>
        <end position="386"/>
    </location>
</feature>
<evidence type="ECO:0000313" key="3">
    <source>
        <dbReference type="WBParaSite" id="MBELARI_LOCUS18344"/>
    </source>
</evidence>
<sequence>MAREKHRSVTVGEMAGLGVTIPSSETADHKSKIHQQMHFRSGQQPKSAPQSARGNKTLAWFLTDSALEKKINLASSSAPIKQSNQTQLTQEKMLNQGVKDGNERRKKRVHRKAKEMQRSRIDSHTSPSEGSANSESPGDEKQKIVTDFKEDYWYYDVATDGYYYEQNGAKGWRRRQPNADPKKQQETVASSPTEKVAPTAANPPAATTAGVSVDPRALQLLQQALYGQPAYKYYDPNSDGYYYEMASVDGWRKRQPTRPASQQAPRLPTATPIQHSAFQSYGAALARGQMPRNCIISESSSSSSSSEADQAIQELFLSQMEDLSLEALSRPNKLTGTELRNPTFNPDRFLENFVFPDQGFDLSSSTRTPLTPLKTSTSALETPRGPFEMSKAANTQKSSEMSPMWGGWGYNGFGSLATGRKEDDLLGSSLLGDLQKIWQSPTPTA</sequence>
<feature type="region of interest" description="Disordered" evidence="1">
    <location>
        <begin position="75"/>
        <end position="143"/>
    </location>
</feature>
<feature type="compositionally biased region" description="Polar residues" evidence="1">
    <location>
        <begin position="41"/>
        <end position="54"/>
    </location>
</feature>
<feature type="compositionally biased region" description="Basic and acidic residues" evidence="1">
    <location>
        <begin position="114"/>
        <end position="123"/>
    </location>
</feature>
<name>A0AAF3EW82_9BILA</name>
<feature type="region of interest" description="Disordered" evidence="1">
    <location>
        <begin position="1"/>
        <end position="55"/>
    </location>
</feature>
<dbReference type="AlphaFoldDB" id="A0AAF3EW82"/>
<dbReference type="WBParaSite" id="MBELARI_LOCUS18344">
    <property type="protein sequence ID" value="MBELARI_LOCUS18344"/>
    <property type="gene ID" value="MBELARI_LOCUS18344"/>
</dbReference>
<dbReference type="Proteomes" id="UP000887575">
    <property type="component" value="Unassembled WGS sequence"/>
</dbReference>
<feature type="compositionally biased region" description="Polar residues" evidence="1">
    <location>
        <begin position="124"/>
        <end position="136"/>
    </location>
</feature>
<reference evidence="3" key="1">
    <citation type="submission" date="2024-02" db="UniProtKB">
        <authorList>
            <consortium name="WormBaseParasite"/>
        </authorList>
    </citation>
    <scope>IDENTIFICATION</scope>
</reference>
<feature type="compositionally biased region" description="Polar residues" evidence="1">
    <location>
        <begin position="75"/>
        <end position="93"/>
    </location>
</feature>
<feature type="region of interest" description="Disordered" evidence="1">
    <location>
        <begin position="171"/>
        <end position="210"/>
    </location>
</feature>
<feature type="compositionally biased region" description="Low complexity" evidence="1">
    <location>
        <begin position="197"/>
        <end position="209"/>
    </location>
</feature>
<protein>
    <submittedName>
        <fullName evidence="3">Uncharacterized protein</fullName>
    </submittedName>
</protein>
<accession>A0AAF3EW82</accession>
<feature type="compositionally biased region" description="Polar residues" evidence="1">
    <location>
        <begin position="365"/>
        <end position="380"/>
    </location>
</feature>